<gene>
    <name evidence="1" type="ORF">FGADI_11477</name>
</gene>
<evidence type="ECO:0008006" key="3">
    <source>
        <dbReference type="Google" id="ProtNLM"/>
    </source>
</evidence>
<dbReference type="EMBL" id="JABFAI010000341">
    <property type="protein sequence ID" value="KAF4946040.1"/>
    <property type="molecule type" value="Genomic_DNA"/>
</dbReference>
<reference evidence="1" key="2">
    <citation type="submission" date="2020-05" db="EMBL/GenBank/DDBJ databases">
        <authorList>
            <person name="Kim H.-S."/>
            <person name="Proctor R.H."/>
            <person name="Brown D.W."/>
        </authorList>
    </citation>
    <scope>NUCLEOTIDE SEQUENCE</scope>
    <source>
        <strain evidence="1">NRRL 45417</strain>
    </source>
</reference>
<dbReference type="Proteomes" id="UP000604273">
    <property type="component" value="Unassembled WGS sequence"/>
</dbReference>
<organism evidence="1 2">
    <name type="scientific">Fusarium gaditjirri</name>
    <dbReference type="NCBI Taxonomy" id="282569"/>
    <lineage>
        <taxon>Eukaryota</taxon>
        <taxon>Fungi</taxon>
        <taxon>Dikarya</taxon>
        <taxon>Ascomycota</taxon>
        <taxon>Pezizomycotina</taxon>
        <taxon>Sordariomycetes</taxon>
        <taxon>Hypocreomycetidae</taxon>
        <taxon>Hypocreales</taxon>
        <taxon>Nectriaceae</taxon>
        <taxon>Fusarium</taxon>
        <taxon>Fusarium nisikadoi species complex</taxon>
    </lineage>
</organism>
<sequence>MDPASLVLASIAIIKPLCVTIHAALNNYSHYTNDAESLRKRFQIQCARLESFLSILYQENKFAPSIPGRLFDKLSRNTQETLQSLVEELRNGFEEYTGLKMHREMASSGMPDQSASPGGLLAHRSLAVPAIVSWPVYTRGQTVPEFIHRDEGETCHRHPEVTMDFWQA</sequence>
<evidence type="ECO:0000313" key="2">
    <source>
        <dbReference type="Proteomes" id="UP000604273"/>
    </source>
</evidence>
<reference evidence="1" key="1">
    <citation type="journal article" date="2020" name="BMC Genomics">
        <title>Correction to: Identification and distribution of gene clusters required for synthesis of sphingolipid metabolism inhibitors in diverse species of the filamentous fungus Fusarium.</title>
        <authorList>
            <person name="Kim H.S."/>
            <person name="Lohmar J.M."/>
            <person name="Busman M."/>
            <person name="Brown D.W."/>
            <person name="Naumann T.A."/>
            <person name="Divon H.H."/>
            <person name="Lysoe E."/>
            <person name="Uhlig S."/>
            <person name="Proctor R.H."/>
        </authorList>
    </citation>
    <scope>NUCLEOTIDE SEQUENCE</scope>
    <source>
        <strain evidence="1">NRRL 45417</strain>
    </source>
</reference>
<keyword evidence="2" id="KW-1185">Reference proteome</keyword>
<protein>
    <recommendedName>
        <fullName evidence="3">Fungal N-terminal domain-containing protein</fullName>
    </recommendedName>
</protein>
<accession>A0A8H4WQD7</accession>
<proteinExistence type="predicted"/>
<dbReference type="AlphaFoldDB" id="A0A8H4WQD7"/>
<evidence type="ECO:0000313" key="1">
    <source>
        <dbReference type="EMBL" id="KAF4946040.1"/>
    </source>
</evidence>
<name>A0A8H4WQD7_9HYPO</name>
<comment type="caution">
    <text evidence="1">The sequence shown here is derived from an EMBL/GenBank/DDBJ whole genome shotgun (WGS) entry which is preliminary data.</text>
</comment>
<dbReference type="OrthoDB" id="1911848at2759"/>